<accession>A0ABM6NKR5</accession>
<name>A0ABM6NKR5_PSEO7</name>
<reference evidence="1 2" key="1">
    <citation type="submission" date="2015-06" db="EMBL/GenBank/DDBJ databases">
        <authorList>
            <person name="Xie B.-B."/>
            <person name="Rong J.-C."/>
            <person name="Qin Q.-L."/>
            <person name="Zhang Y.-Z."/>
        </authorList>
    </citation>
    <scope>NUCLEOTIDE SEQUENCE [LARGE SCALE GENOMIC DNA]</scope>
    <source>
        <strain evidence="1 2">JCM 20779</strain>
    </source>
</reference>
<evidence type="ECO:0000313" key="2">
    <source>
        <dbReference type="Proteomes" id="UP000016521"/>
    </source>
</evidence>
<dbReference type="RefSeq" id="WP_276324808.1">
    <property type="nucleotide sequence ID" value="NZ_CP011925.1"/>
</dbReference>
<protein>
    <submittedName>
        <fullName evidence="1">Uncharacterized protein</fullName>
    </submittedName>
</protein>
<keyword evidence="2" id="KW-1185">Reference proteome</keyword>
<dbReference type="Proteomes" id="UP000016521">
    <property type="component" value="Chromosome II"/>
</dbReference>
<sequence length="41" mass="4971">MINQSQPTERLEKVVKPKAAQKQHYPSKVLWDKRIWQTYLC</sequence>
<evidence type="ECO:0000313" key="1">
    <source>
        <dbReference type="EMBL" id="ATD09494.1"/>
    </source>
</evidence>
<dbReference type="EMBL" id="CP011925">
    <property type="protein sequence ID" value="ATD09494.1"/>
    <property type="molecule type" value="Genomic_DNA"/>
</dbReference>
<proteinExistence type="predicted"/>
<gene>
    <name evidence="1" type="ORF">PPIS_b0307</name>
</gene>
<organism evidence="1 2">
    <name type="scientific">Pseudoalteromonas piscicida</name>
    <dbReference type="NCBI Taxonomy" id="43662"/>
    <lineage>
        <taxon>Bacteria</taxon>
        <taxon>Pseudomonadati</taxon>
        <taxon>Pseudomonadota</taxon>
        <taxon>Gammaproteobacteria</taxon>
        <taxon>Alteromonadales</taxon>
        <taxon>Pseudoalteromonadaceae</taxon>
        <taxon>Pseudoalteromonas</taxon>
    </lineage>
</organism>